<dbReference type="GO" id="GO:0003735">
    <property type="term" value="F:structural constituent of ribosome"/>
    <property type="evidence" value="ECO:0007669"/>
    <property type="project" value="InterPro"/>
</dbReference>
<sequence length="134" mass="14852">MSSDIAWQIIRNNSSFLKTRKNVPKKFSTEKFNLMSVNSQRFNGLINDKAIDIQITGDGKSLKISTKSKQVQKPASSVHTTTVRGNNPRAALRKVARIAKGYKSVAGQPAQRRASQLLRSLKTHKSTKKTGKAE</sequence>
<dbReference type="WBParaSite" id="MBELARI_LOCUS7835">
    <property type="protein sequence ID" value="MBELARI_LOCUS7835"/>
    <property type="gene ID" value="MBELARI_LOCUS7835"/>
</dbReference>
<evidence type="ECO:0000256" key="4">
    <source>
        <dbReference type="ARBA" id="ARBA00035223"/>
    </source>
</evidence>
<evidence type="ECO:0000256" key="3">
    <source>
        <dbReference type="ARBA" id="ARBA00023274"/>
    </source>
</evidence>
<name>A0AAF3FL38_9BILA</name>
<proteinExistence type="inferred from homology"/>
<keyword evidence="3" id="KW-0687">Ribonucleoprotein</keyword>
<reference evidence="9" key="1">
    <citation type="submission" date="2024-02" db="UniProtKB">
        <authorList>
            <consortium name="WormBaseParasite"/>
        </authorList>
    </citation>
    <scope>IDENTIFICATION</scope>
</reference>
<dbReference type="InterPro" id="IPR029004">
    <property type="entry name" value="Ribosomal_eL28/Mak16"/>
</dbReference>
<evidence type="ECO:0000256" key="5">
    <source>
        <dbReference type="ARBA" id="ARBA00035330"/>
    </source>
</evidence>
<dbReference type="InterPro" id="IPR002672">
    <property type="entry name" value="Ribosomal_eL28"/>
</dbReference>
<organism evidence="8 9">
    <name type="scientific">Mesorhabditis belari</name>
    <dbReference type="NCBI Taxonomy" id="2138241"/>
    <lineage>
        <taxon>Eukaryota</taxon>
        <taxon>Metazoa</taxon>
        <taxon>Ecdysozoa</taxon>
        <taxon>Nematoda</taxon>
        <taxon>Chromadorea</taxon>
        <taxon>Rhabditida</taxon>
        <taxon>Rhabditina</taxon>
        <taxon>Rhabditomorpha</taxon>
        <taxon>Rhabditoidea</taxon>
        <taxon>Rhabditidae</taxon>
        <taxon>Mesorhabditinae</taxon>
        <taxon>Mesorhabditis</taxon>
    </lineage>
</organism>
<dbReference type="GO" id="GO:0006412">
    <property type="term" value="P:translation"/>
    <property type="evidence" value="ECO:0007669"/>
    <property type="project" value="InterPro"/>
</dbReference>
<protein>
    <recommendedName>
        <fullName evidence="4">Large ribosomal subunit protein eL28</fullName>
    </recommendedName>
    <alternativeName>
        <fullName evidence="5">60S ribosomal protein L28</fullName>
    </alternativeName>
</protein>
<evidence type="ECO:0000259" key="7">
    <source>
        <dbReference type="Pfam" id="PF01778"/>
    </source>
</evidence>
<dbReference type="Proteomes" id="UP000887575">
    <property type="component" value="Unassembled WGS sequence"/>
</dbReference>
<evidence type="ECO:0000256" key="6">
    <source>
        <dbReference type="SAM" id="MobiDB-lite"/>
    </source>
</evidence>
<evidence type="ECO:0000313" key="8">
    <source>
        <dbReference type="Proteomes" id="UP000887575"/>
    </source>
</evidence>
<keyword evidence="2" id="KW-0689">Ribosomal protein</keyword>
<dbReference type="GO" id="GO:1990904">
    <property type="term" value="C:ribonucleoprotein complex"/>
    <property type="evidence" value="ECO:0007669"/>
    <property type="project" value="UniProtKB-KW"/>
</dbReference>
<feature type="domain" description="Ribosomal eL28/Mak16" evidence="7">
    <location>
        <begin position="6"/>
        <end position="120"/>
    </location>
</feature>
<dbReference type="Pfam" id="PF01778">
    <property type="entry name" value="Ribosomal_L28e"/>
    <property type="match status" value="1"/>
</dbReference>
<evidence type="ECO:0000256" key="1">
    <source>
        <dbReference type="ARBA" id="ARBA00007926"/>
    </source>
</evidence>
<evidence type="ECO:0000313" key="9">
    <source>
        <dbReference type="WBParaSite" id="MBELARI_LOCUS7835"/>
    </source>
</evidence>
<evidence type="ECO:0000256" key="2">
    <source>
        <dbReference type="ARBA" id="ARBA00022980"/>
    </source>
</evidence>
<dbReference type="PANTHER" id="PTHR10544">
    <property type="entry name" value="60S RIBOSOMAL PROTEIN L28"/>
    <property type="match status" value="1"/>
</dbReference>
<accession>A0AAF3FL38</accession>
<keyword evidence="8" id="KW-1185">Reference proteome</keyword>
<feature type="compositionally biased region" description="Basic residues" evidence="6">
    <location>
        <begin position="121"/>
        <end position="134"/>
    </location>
</feature>
<comment type="similarity">
    <text evidence="1">Belongs to the eukaryotic ribosomal protein eL28 family.</text>
</comment>
<dbReference type="AlphaFoldDB" id="A0AAF3FL38"/>
<feature type="region of interest" description="Disordered" evidence="6">
    <location>
        <begin position="65"/>
        <end position="84"/>
    </location>
</feature>
<dbReference type="GO" id="GO:0005840">
    <property type="term" value="C:ribosome"/>
    <property type="evidence" value="ECO:0007669"/>
    <property type="project" value="UniProtKB-KW"/>
</dbReference>
<dbReference type="Gene3D" id="3.30.390.110">
    <property type="match status" value="1"/>
</dbReference>
<feature type="region of interest" description="Disordered" evidence="6">
    <location>
        <begin position="102"/>
        <end position="134"/>
    </location>
</feature>